<evidence type="ECO:0000313" key="1">
    <source>
        <dbReference type="EMBL" id="MCK6258841.1"/>
    </source>
</evidence>
<name>A0A9X1XEV0_9BACL</name>
<protein>
    <submittedName>
        <fullName evidence="1">Uncharacterized protein</fullName>
    </submittedName>
</protein>
<accession>A0A9X1XEV0</accession>
<comment type="caution">
    <text evidence="1">The sequence shown here is derived from an EMBL/GenBank/DDBJ whole genome shotgun (WGS) entry which is preliminary data.</text>
</comment>
<gene>
    <name evidence="1" type="ORF">LCY76_19925</name>
</gene>
<keyword evidence="2" id="KW-1185">Reference proteome</keyword>
<dbReference type="RefSeq" id="WP_248254079.1">
    <property type="nucleotide sequence ID" value="NZ_JAIWJX010000002.1"/>
</dbReference>
<proteinExistence type="predicted"/>
<dbReference type="AlphaFoldDB" id="A0A9X1XEV0"/>
<sequence>MLADIHNKLSTTGSNLSDRLEDLLTGNFFGTIRYLPFEAALGHILKKARFEQDDEHVQWSNLIEKERGFDAVFEFWPKHHEGEIDLRLRLGGTFAGIEVKYLSGLSSEDDGDAVDLQIDYKESRNQLARYARMLAEISEGKTAYLIFLAPFVTMKNVQEAIRSRSIIEPGVHLGFLSWEDVLETLNELSPGDLDLGRKQIVQDMQELLRRKGFERFTGFTQNLLAQEVSDEHYQFSPESLNSTVSWSWNTQTLKEEEHYVFNA</sequence>
<dbReference type="Proteomes" id="UP001139011">
    <property type="component" value="Unassembled WGS sequence"/>
</dbReference>
<organism evidence="1 2">
    <name type="scientific">Fictibacillus marinisediminis</name>
    <dbReference type="NCBI Taxonomy" id="2878389"/>
    <lineage>
        <taxon>Bacteria</taxon>
        <taxon>Bacillati</taxon>
        <taxon>Bacillota</taxon>
        <taxon>Bacilli</taxon>
        <taxon>Bacillales</taxon>
        <taxon>Fictibacillaceae</taxon>
        <taxon>Fictibacillus</taxon>
    </lineage>
</organism>
<dbReference type="EMBL" id="JAIWJX010000002">
    <property type="protein sequence ID" value="MCK6258841.1"/>
    <property type="molecule type" value="Genomic_DNA"/>
</dbReference>
<reference evidence="1" key="1">
    <citation type="submission" date="2021-09" db="EMBL/GenBank/DDBJ databases">
        <title>Genome analysis of Fictibacillus sp. KIGAM418 isolated from marine sediment.</title>
        <authorList>
            <person name="Seo M.-J."/>
            <person name="Cho E.-S."/>
            <person name="Hwang C.Y."/>
        </authorList>
    </citation>
    <scope>NUCLEOTIDE SEQUENCE</scope>
    <source>
        <strain evidence="1">KIGAM418</strain>
    </source>
</reference>
<evidence type="ECO:0000313" key="2">
    <source>
        <dbReference type="Proteomes" id="UP001139011"/>
    </source>
</evidence>